<dbReference type="InterPro" id="IPR011257">
    <property type="entry name" value="DNA_glycosylase"/>
</dbReference>
<dbReference type="Gene3D" id="1.10.1670.10">
    <property type="entry name" value="Helix-hairpin-Helix base-excision DNA repair enzymes (C-terminal)"/>
    <property type="match status" value="1"/>
</dbReference>
<dbReference type="CDD" id="cd00056">
    <property type="entry name" value="ENDO3c"/>
    <property type="match status" value="1"/>
</dbReference>
<dbReference type="GO" id="GO:0046872">
    <property type="term" value="F:metal ion binding"/>
    <property type="evidence" value="ECO:0007669"/>
    <property type="project" value="UniProtKB-KW"/>
</dbReference>
<reference evidence="7" key="1">
    <citation type="submission" date="2016-12" db="EMBL/GenBank/DDBJ databases">
        <authorList>
            <person name="Gulvik C.A."/>
        </authorList>
    </citation>
    <scope>NUCLEOTIDE SEQUENCE [LARGE SCALE GENOMIC DNA]</scope>
    <source>
        <strain evidence="7">NED12-00049-6B</strain>
    </source>
</reference>
<dbReference type="InterPro" id="IPR003265">
    <property type="entry name" value="HhH-GPD_domain"/>
</dbReference>
<dbReference type="OrthoDB" id="9802365at2"/>
<protein>
    <recommendedName>
        <fullName evidence="5">HhH-GPD domain-containing protein</fullName>
    </recommendedName>
</protein>
<dbReference type="SUPFAM" id="SSF48150">
    <property type="entry name" value="DNA-glycosylase"/>
    <property type="match status" value="1"/>
</dbReference>
<keyword evidence="1" id="KW-0004">4Fe-4S</keyword>
<evidence type="ECO:0000256" key="4">
    <source>
        <dbReference type="ARBA" id="ARBA00023014"/>
    </source>
</evidence>
<name>A0A1Q8E5T6_9STRE</name>
<dbReference type="InterPro" id="IPR023170">
    <property type="entry name" value="HhH_base_excis_C"/>
</dbReference>
<keyword evidence="3" id="KW-0408">Iron</keyword>
<comment type="caution">
    <text evidence="6">The sequence shown here is derived from an EMBL/GenBank/DDBJ whole genome shotgun (WGS) entry which is preliminary data.</text>
</comment>
<dbReference type="RefSeq" id="WP_075105393.1">
    <property type="nucleotide sequence ID" value="NZ_MSJM01000008.1"/>
</dbReference>
<sequence length="218" mass="25068">MNKNEQILWKIFQALDCFFDPLGWYPGDSPIEKVIGMILVQNTSFTTVRYSIDNLKDCLSIEAMLHLPLEELQEKINPSGFYVQKSLAIREVLTLIDSYGGFEEIKNVHPASFRNRLVSIKGIGNETADVILLYLAQDKRFISDAYARRILGRCLGMEFKHYNDMPQIREYYIKRLSIGQLQQFHAMIDELGGRICRKKPRCSLCPLKADCLFHNVGG</sequence>
<evidence type="ECO:0000256" key="1">
    <source>
        <dbReference type="ARBA" id="ARBA00022485"/>
    </source>
</evidence>
<evidence type="ECO:0000256" key="3">
    <source>
        <dbReference type="ARBA" id="ARBA00023004"/>
    </source>
</evidence>
<dbReference type="PIRSF" id="PIRSF001435">
    <property type="entry name" value="Nth"/>
    <property type="match status" value="1"/>
</dbReference>
<dbReference type="Gene3D" id="1.10.340.30">
    <property type="entry name" value="Hypothetical protein, domain 2"/>
    <property type="match status" value="1"/>
</dbReference>
<dbReference type="PANTHER" id="PTHR10359:SF19">
    <property type="entry name" value="DNA REPAIR GLYCOSYLASE MJ1434-RELATED"/>
    <property type="match status" value="1"/>
</dbReference>
<dbReference type="GO" id="GO:0051539">
    <property type="term" value="F:4 iron, 4 sulfur cluster binding"/>
    <property type="evidence" value="ECO:0007669"/>
    <property type="project" value="UniProtKB-KW"/>
</dbReference>
<evidence type="ECO:0000256" key="2">
    <source>
        <dbReference type="ARBA" id="ARBA00022723"/>
    </source>
</evidence>
<evidence type="ECO:0000259" key="5">
    <source>
        <dbReference type="SMART" id="SM00478"/>
    </source>
</evidence>
<dbReference type="PANTHER" id="PTHR10359">
    <property type="entry name" value="A/G-SPECIFIC ADENINE GLYCOSYLASE/ENDONUCLEASE III"/>
    <property type="match status" value="1"/>
</dbReference>
<dbReference type="SMART" id="SM00478">
    <property type="entry name" value="ENDO3c"/>
    <property type="match status" value="1"/>
</dbReference>
<evidence type="ECO:0000313" key="7">
    <source>
        <dbReference type="Proteomes" id="UP000186890"/>
    </source>
</evidence>
<feature type="domain" description="HhH-GPD" evidence="5">
    <location>
        <begin position="39"/>
        <end position="194"/>
    </location>
</feature>
<keyword evidence="7" id="KW-1185">Reference proteome</keyword>
<dbReference type="Proteomes" id="UP000186890">
    <property type="component" value="Unassembled WGS sequence"/>
</dbReference>
<keyword evidence="2" id="KW-0479">Metal-binding</keyword>
<dbReference type="Pfam" id="PF00730">
    <property type="entry name" value="HhH-GPD"/>
    <property type="match status" value="1"/>
</dbReference>
<keyword evidence="4" id="KW-0411">Iron-sulfur</keyword>
<dbReference type="EMBL" id="MSJM01000008">
    <property type="protein sequence ID" value="OLF47151.1"/>
    <property type="molecule type" value="Genomic_DNA"/>
</dbReference>
<dbReference type="AlphaFoldDB" id="A0A1Q8E5T6"/>
<dbReference type="GO" id="GO:0003824">
    <property type="term" value="F:catalytic activity"/>
    <property type="evidence" value="ECO:0007669"/>
    <property type="project" value="InterPro"/>
</dbReference>
<organism evidence="6 7">
    <name type="scientific">Streptococcus cuniculi</name>
    <dbReference type="NCBI Taxonomy" id="1432788"/>
    <lineage>
        <taxon>Bacteria</taxon>
        <taxon>Bacillati</taxon>
        <taxon>Bacillota</taxon>
        <taxon>Bacilli</taxon>
        <taxon>Lactobacillales</taxon>
        <taxon>Streptococcaceae</taxon>
        <taxon>Streptococcus</taxon>
    </lineage>
</organism>
<dbReference type="GO" id="GO:0006284">
    <property type="term" value="P:base-excision repair"/>
    <property type="evidence" value="ECO:0007669"/>
    <property type="project" value="InterPro"/>
</dbReference>
<evidence type="ECO:0000313" key="6">
    <source>
        <dbReference type="EMBL" id="OLF47151.1"/>
    </source>
</evidence>
<proteinExistence type="predicted"/>
<gene>
    <name evidence="6" type="ORF">BU202_08700</name>
</gene>
<accession>A0A1Q8E5T6</accession>